<organism evidence="8 9">
    <name type="scientific">Operophtera brumata</name>
    <name type="common">Winter moth</name>
    <name type="synonym">Phalaena brumata</name>
    <dbReference type="NCBI Taxonomy" id="104452"/>
    <lineage>
        <taxon>Eukaryota</taxon>
        <taxon>Metazoa</taxon>
        <taxon>Ecdysozoa</taxon>
        <taxon>Arthropoda</taxon>
        <taxon>Hexapoda</taxon>
        <taxon>Insecta</taxon>
        <taxon>Pterygota</taxon>
        <taxon>Neoptera</taxon>
        <taxon>Endopterygota</taxon>
        <taxon>Lepidoptera</taxon>
        <taxon>Glossata</taxon>
        <taxon>Ditrysia</taxon>
        <taxon>Geometroidea</taxon>
        <taxon>Geometridae</taxon>
        <taxon>Larentiinae</taxon>
        <taxon>Operophtera</taxon>
    </lineage>
</organism>
<evidence type="ECO:0000256" key="5">
    <source>
        <dbReference type="ARBA" id="ARBA00023212"/>
    </source>
</evidence>
<evidence type="ECO:0000256" key="3">
    <source>
        <dbReference type="ARBA" id="ARBA00022553"/>
    </source>
</evidence>
<feature type="region of interest" description="Disordered" evidence="7">
    <location>
        <begin position="270"/>
        <end position="536"/>
    </location>
</feature>
<feature type="compositionally biased region" description="Polar residues" evidence="7">
    <location>
        <begin position="179"/>
        <end position="189"/>
    </location>
</feature>
<evidence type="ECO:0000256" key="6">
    <source>
        <dbReference type="RuleBase" id="RU000686"/>
    </source>
</evidence>
<feature type="region of interest" description="Disordered" evidence="7">
    <location>
        <begin position="687"/>
        <end position="726"/>
    </location>
</feature>
<dbReference type="Pfam" id="PF00418">
    <property type="entry name" value="Tubulin-binding"/>
    <property type="match status" value="4"/>
</dbReference>
<dbReference type="AlphaFoldDB" id="A0A0L7LGJ5"/>
<dbReference type="InterPro" id="IPR001084">
    <property type="entry name" value="MAP_tubulin-bd_rpt"/>
</dbReference>
<dbReference type="Proteomes" id="UP000037510">
    <property type="component" value="Unassembled WGS sequence"/>
</dbReference>
<feature type="compositionally biased region" description="Polar residues" evidence="7">
    <location>
        <begin position="435"/>
        <end position="449"/>
    </location>
</feature>
<dbReference type="PROSITE" id="PS00229">
    <property type="entry name" value="TAU_MAP_1"/>
    <property type="match status" value="1"/>
</dbReference>
<evidence type="ECO:0000256" key="4">
    <source>
        <dbReference type="ARBA" id="ARBA00022737"/>
    </source>
</evidence>
<feature type="region of interest" description="Disordered" evidence="7">
    <location>
        <begin position="1"/>
        <end position="254"/>
    </location>
</feature>
<keyword evidence="4" id="KW-0677">Repeat</keyword>
<protein>
    <recommendedName>
        <fullName evidence="6">Microtubule-associated protein</fullName>
    </recommendedName>
</protein>
<comment type="subcellular location">
    <subcellularLocation>
        <location evidence="1 6">Cytoplasm</location>
        <location evidence="1 6">Cytoskeleton</location>
    </subcellularLocation>
</comment>
<keyword evidence="3" id="KW-0597">Phosphoprotein</keyword>
<gene>
    <name evidence="8" type="ORF">OBRU01_09047</name>
</gene>
<feature type="compositionally biased region" description="Polar residues" evidence="7">
    <location>
        <begin position="300"/>
        <end position="316"/>
    </location>
</feature>
<evidence type="ECO:0000313" key="9">
    <source>
        <dbReference type="Proteomes" id="UP000037510"/>
    </source>
</evidence>
<keyword evidence="9" id="KW-1185">Reference proteome</keyword>
<dbReference type="GO" id="GO:0005874">
    <property type="term" value="C:microtubule"/>
    <property type="evidence" value="ECO:0007669"/>
    <property type="project" value="UniProtKB-KW"/>
</dbReference>
<evidence type="ECO:0000256" key="7">
    <source>
        <dbReference type="SAM" id="MobiDB-lite"/>
    </source>
</evidence>
<feature type="compositionally biased region" description="Pro residues" evidence="7">
    <location>
        <begin position="76"/>
        <end position="102"/>
    </location>
</feature>
<evidence type="ECO:0000256" key="1">
    <source>
        <dbReference type="ARBA" id="ARBA00004245"/>
    </source>
</evidence>
<keyword evidence="2 6" id="KW-0963">Cytoplasm</keyword>
<feature type="compositionally biased region" description="Polar residues" evidence="7">
    <location>
        <begin position="368"/>
        <end position="386"/>
    </location>
</feature>
<dbReference type="PANTHER" id="PTHR11501">
    <property type="entry name" value="MICROTUBULE-ASSOCIATED PROTEIN"/>
    <property type="match status" value="1"/>
</dbReference>
<dbReference type="PANTHER" id="PTHR11501:SF18">
    <property type="entry name" value="MICROTUBULE-ASSOCIATED PROTEIN"/>
    <property type="match status" value="1"/>
</dbReference>
<feature type="compositionally biased region" description="Basic and acidic residues" evidence="7">
    <location>
        <begin position="392"/>
        <end position="402"/>
    </location>
</feature>
<feature type="compositionally biased region" description="Low complexity" evidence="7">
    <location>
        <begin position="487"/>
        <end position="501"/>
    </location>
</feature>
<name>A0A0L7LGJ5_OPEBR</name>
<dbReference type="EMBL" id="JTDY01001177">
    <property type="protein sequence ID" value="KOB74643.1"/>
    <property type="molecule type" value="Genomic_DNA"/>
</dbReference>
<evidence type="ECO:0000256" key="2">
    <source>
        <dbReference type="ARBA" id="ARBA00022490"/>
    </source>
</evidence>
<dbReference type="GO" id="GO:0000226">
    <property type="term" value="P:microtubule cytoskeleton organization"/>
    <property type="evidence" value="ECO:0007669"/>
    <property type="project" value="TreeGrafter"/>
</dbReference>
<keyword evidence="5 6" id="KW-0206">Cytoskeleton</keyword>
<comment type="caution">
    <text evidence="8">The sequence shown here is derived from an EMBL/GenBank/DDBJ whole genome shotgun (WGS) entry which is preliminary data.</text>
</comment>
<reference evidence="8 9" key="1">
    <citation type="journal article" date="2015" name="Genome Biol. Evol.">
        <title>The genome of winter moth (Operophtera brumata) provides a genomic perspective on sexual dimorphism and phenology.</title>
        <authorList>
            <person name="Derks M.F."/>
            <person name="Smit S."/>
            <person name="Salis L."/>
            <person name="Schijlen E."/>
            <person name="Bossers A."/>
            <person name="Mateman C."/>
            <person name="Pijl A.S."/>
            <person name="de Ridder D."/>
            <person name="Groenen M.A."/>
            <person name="Visser M.E."/>
            <person name="Megens H.J."/>
        </authorList>
    </citation>
    <scope>NUCLEOTIDE SEQUENCE [LARGE SCALE GENOMIC DNA]</scope>
    <source>
        <strain evidence="8">WM2013NL</strain>
        <tissue evidence="8">Head and thorax</tissue>
    </source>
</reference>
<dbReference type="InterPro" id="IPR027324">
    <property type="entry name" value="MAP2/MAP4/Tau"/>
</dbReference>
<feature type="compositionally biased region" description="Basic and acidic residues" evidence="7">
    <location>
        <begin position="190"/>
        <end position="200"/>
    </location>
</feature>
<proteinExistence type="predicted"/>
<sequence>MDANNVTRAPVDRPPSSPGGQDPSQPPPIRPLNRTDSRSSFPPQAPRPGAPLQTQPRPQFQPGGPVTAPQQFGPRPGTPAPRPQIPPGPPGVQQARPPPLRPFGPQSMLPGPRVQSPTLPQAPQRTPPPNNLQFGPRQPIAGATTPDGARPQIFQQPNGSIRNGIPGSGQLPRQPSPALDSSSVYQNKSAKLDNQVDNRNDQNINKPENAMEMPGMAKGRSFSIAAAPGAPSPLQTDDRRKSVSSIGGRIDEFASRSPGLGLIQEAKLESKENIIGSKESIRSEASNEGRDVPDRPESRLSGSKMTESFMGSSSNLAPKKKTDDDDVVISQNTAGLKILNEASKNQAKELSERSPSLTRSDESPEPKITSQSPISLIKSQTATSEPQRPKTPKTELKQDFKPEQMNIRPITPKTPAKSPVQDVRAPMTPQKPNELDTSFNSKSTPSRKVTSAPIKARPKGNNGDLNGSPGSPTKKIPSKLPTKEKSSSSLKPNLSRSSSKSATPKTPENPPLPDKKKVPMNKVQVGNAPSPNIKAVRSKIGSLENATYKPGGGKVKIENRKLEFGNVTPKIAAKNDAYTPSGGTKKITTTKLEWNVKSKVGSLQNTSYKPGGGDKKIETVKLDFKDKAKPKVASTVNITHKPGGGTVKIENQKLDFKAQSKIGSLENVKHRPGGGDIKIFDDKDYIKQIGHSPLPDGSRGQSRQESPLPPVVQPPKSDENLNQQEC</sequence>
<dbReference type="GO" id="GO:0043005">
    <property type="term" value="C:neuron projection"/>
    <property type="evidence" value="ECO:0007669"/>
    <property type="project" value="TreeGrafter"/>
</dbReference>
<feature type="compositionally biased region" description="Polar residues" evidence="7">
    <location>
        <begin position="115"/>
        <end position="124"/>
    </location>
</feature>
<dbReference type="STRING" id="104452.A0A0L7LGJ5"/>
<dbReference type="GO" id="GO:0031175">
    <property type="term" value="P:neuron projection development"/>
    <property type="evidence" value="ECO:0007669"/>
    <property type="project" value="TreeGrafter"/>
</dbReference>
<feature type="compositionally biased region" description="Basic and acidic residues" evidence="7">
    <location>
        <begin position="279"/>
        <end position="298"/>
    </location>
</feature>
<evidence type="ECO:0000313" key="8">
    <source>
        <dbReference type="EMBL" id="KOB74643.1"/>
    </source>
</evidence>
<dbReference type="GO" id="GO:0008017">
    <property type="term" value="F:microtubule binding"/>
    <property type="evidence" value="ECO:0007669"/>
    <property type="project" value="InterPro"/>
</dbReference>
<accession>A0A0L7LGJ5</accession>
<dbReference type="PROSITE" id="PS51491">
    <property type="entry name" value="TAU_MAP_2"/>
    <property type="match status" value="4"/>
</dbReference>
<keyword evidence="6" id="KW-0493">Microtubule</keyword>